<feature type="transmembrane region" description="Helical" evidence="1">
    <location>
        <begin position="111"/>
        <end position="132"/>
    </location>
</feature>
<feature type="transmembrane region" description="Helical" evidence="1">
    <location>
        <begin position="152"/>
        <end position="173"/>
    </location>
</feature>
<dbReference type="RefSeq" id="WP_328216966.1">
    <property type="nucleotide sequence ID" value="NZ_JARTLI010000003.1"/>
</dbReference>
<dbReference type="AlphaFoldDB" id="A0ABD5IQZ9"/>
<dbReference type="EMBL" id="JARTLI010000003">
    <property type="protein sequence ID" value="MED5050697.1"/>
    <property type="molecule type" value="Genomic_DNA"/>
</dbReference>
<feature type="transmembrane region" description="Helical" evidence="1">
    <location>
        <begin position="21"/>
        <end position="38"/>
    </location>
</feature>
<evidence type="ECO:0008006" key="4">
    <source>
        <dbReference type="Google" id="ProtNLM"/>
    </source>
</evidence>
<protein>
    <recommendedName>
        <fullName evidence="4">ABC-2 family transporter protein</fullName>
    </recommendedName>
</protein>
<reference evidence="2 3" key="1">
    <citation type="submission" date="2023-03" db="EMBL/GenBank/DDBJ databases">
        <title>Bacillus Genome Sequencing.</title>
        <authorList>
            <person name="Dunlap C."/>
        </authorList>
    </citation>
    <scope>NUCLEOTIDE SEQUENCE [LARGE SCALE GENOMIC DNA]</scope>
    <source>
        <strain evidence="2 3">NRS-38</strain>
    </source>
</reference>
<evidence type="ECO:0000313" key="3">
    <source>
        <dbReference type="Proteomes" id="UP001339962"/>
    </source>
</evidence>
<gene>
    <name evidence="2" type="ORF">P9850_02280</name>
</gene>
<keyword evidence="1" id="KW-0812">Transmembrane</keyword>
<sequence length="265" mass="30930">MKYLRLLRYFLRTLLYKRNMIIILLTFVVFHFVSFNFYNWQNAGPASLLITFYYGPAYFNFDLLRWLLHQTPIYVLCGNFLNKQLNENNLWILPRAGHFSLWLNGMISANFIFIVIYYSIGYSISILLSYLINGGKSMSASLDDIPLLNTYTPLKLMLFQFVLLILLTFFIMLMSHVVSILAGNSIAGFSISVMFIFISVGLLQSSPYVNKWLPFSQGVLAARNVEVSPFAWSLSYYFFVIFMIIILFHYICYKRMDSLLHKNTL</sequence>
<comment type="caution">
    <text evidence="2">The sequence shown here is derived from an EMBL/GenBank/DDBJ whole genome shotgun (WGS) entry which is preliminary data.</text>
</comment>
<keyword evidence="1" id="KW-1133">Transmembrane helix</keyword>
<feature type="transmembrane region" description="Helical" evidence="1">
    <location>
        <begin position="180"/>
        <end position="203"/>
    </location>
</feature>
<organism evidence="2 3">
    <name type="scientific">Anoxybacteroides rupiense</name>
    <dbReference type="NCBI Taxonomy" id="311460"/>
    <lineage>
        <taxon>Bacteria</taxon>
        <taxon>Bacillati</taxon>
        <taxon>Bacillota</taxon>
        <taxon>Bacilli</taxon>
        <taxon>Bacillales</taxon>
        <taxon>Anoxybacillaceae</taxon>
        <taxon>Anoxybacteroides</taxon>
    </lineage>
</organism>
<keyword evidence="1" id="KW-0472">Membrane</keyword>
<evidence type="ECO:0000313" key="2">
    <source>
        <dbReference type="EMBL" id="MED5050697.1"/>
    </source>
</evidence>
<evidence type="ECO:0000256" key="1">
    <source>
        <dbReference type="SAM" id="Phobius"/>
    </source>
</evidence>
<feature type="transmembrane region" description="Helical" evidence="1">
    <location>
        <begin position="234"/>
        <end position="253"/>
    </location>
</feature>
<feature type="transmembrane region" description="Helical" evidence="1">
    <location>
        <begin position="44"/>
        <end position="61"/>
    </location>
</feature>
<proteinExistence type="predicted"/>
<accession>A0ABD5IQZ9</accession>
<name>A0ABD5IQZ9_9BACL</name>
<dbReference type="Proteomes" id="UP001339962">
    <property type="component" value="Unassembled WGS sequence"/>
</dbReference>